<dbReference type="PANTHER" id="PTHR47506:SF6">
    <property type="entry name" value="HTH-TYPE TRANSCRIPTIONAL REPRESSOR NEMR"/>
    <property type="match status" value="1"/>
</dbReference>
<dbReference type="InterPro" id="IPR011075">
    <property type="entry name" value="TetR_C"/>
</dbReference>
<gene>
    <name evidence="6" type="ORF">J0A65_01280</name>
</gene>
<evidence type="ECO:0000259" key="5">
    <source>
        <dbReference type="PROSITE" id="PS50977"/>
    </source>
</evidence>
<dbReference type="InterPro" id="IPR036271">
    <property type="entry name" value="Tet_transcr_reg_TetR-rel_C_sf"/>
</dbReference>
<evidence type="ECO:0000256" key="3">
    <source>
        <dbReference type="ARBA" id="ARBA00023163"/>
    </source>
</evidence>
<comment type="caution">
    <text evidence="6">The sequence shown here is derived from an EMBL/GenBank/DDBJ whole genome shotgun (WGS) entry which is preliminary data.</text>
</comment>
<dbReference type="SUPFAM" id="SSF48498">
    <property type="entry name" value="Tetracyclin repressor-like, C-terminal domain"/>
    <property type="match status" value="1"/>
</dbReference>
<dbReference type="Gene3D" id="1.10.10.60">
    <property type="entry name" value="Homeodomain-like"/>
    <property type="match status" value="1"/>
</dbReference>
<dbReference type="Pfam" id="PF16925">
    <property type="entry name" value="TetR_C_13"/>
    <property type="match status" value="1"/>
</dbReference>
<dbReference type="SUPFAM" id="SSF46689">
    <property type="entry name" value="Homeodomain-like"/>
    <property type="match status" value="1"/>
</dbReference>
<dbReference type="RefSeq" id="WP_206592297.1">
    <property type="nucleotide sequence ID" value="NZ_JAFKCS010000001.1"/>
</dbReference>
<evidence type="ECO:0000256" key="1">
    <source>
        <dbReference type="ARBA" id="ARBA00023015"/>
    </source>
</evidence>
<dbReference type="EMBL" id="JAFKCS010000001">
    <property type="protein sequence ID" value="MBN7818473.1"/>
    <property type="molecule type" value="Genomic_DNA"/>
</dbReference>
<proteinExistence type="predicted"/>
<name>A0ABS3CMY4_9ALTE</name>
<evidence type="ECO:0000313" key="7">
    <source>
        <dbReference type="Proteomes" id="UP000663992"/>
    </source>
</evidence>
<dbReference type="PANTHER" id="PTHR47506">
    <property type="entry name" value="TRANSCRIPTIONAL REGULATORY PROTEIN"/>
    <property type="match status" value="1"/>
</dbReference>
<evidence type="ECO:0000256" key="4">
    <source>
        <dbReference type="PROSITE-ProRule" id="PRU00335"/>
    </source>
</evidence>
<keyword evidence="3" id="KW-0804">Transcription</keyword>
<organism evidence="6 7">
    <name type="scientific">Bowmanella yangjiangensis</name>
    <dbReference type="NCBI Taxonomy" id="2811230"/>
    <lineage>
        <taxon>Bacteria</taxon>
        <taxon>Pseudomonadati</taxon>
        <taxon>Pseudomonadota</taxon>
        <taxon>Gammaproteobacteria</taxon>
        <taxon>Alteromonadales</taxon>
        <taxon>Alteromonadaceae</taxon>
        <taxon>Bowmanella</taxon>
    </lineage>
</organism>
<keyword evidence="2 4" id="KW-0238">DNA-binding</keyword>
<dbReference type="PROSITE" id="PS50977">
    <property type="entry name" value="HTH_TETR_2"/>
    <property type="match status" value="1"/>
</dbReference>
<dbReference type="Proteomes" id="UP000663992">
    <property type="component" value="Unassembled WGS sequence"/>
</dbReference>
<feature type="domain" description="HTH tetR-type" evidence="5">
    <location>
        <begin position="5"/>
        <end position="65"/>
    </location>
</feature>
<feature type="DNA-binding region" description="H-T-H motif" evidence="4">
    <location>
        <begin position="28"/>
        <end position="47"/>
    </location>
</feature>
<keyword evidence="7" id="KW-1185">Reference proteome</keyword>
<keyword evidence="1" id="KW-0805">Transcription regulation</keyword>
<dbReference type="Gene3D" id="1.10.357.10">
    <property type="entry name" value="Tetracycline Repressor, domain 2"/>
    <property type="match status" value="1"/>
</dbReference>
<accession>A0ABS3CMY4</accession>
<evidence type="ECO:0000313" key="6">
    <source>
        <dbReference type="EMBL" id="MBN7818473.1"/>
    </source>
</evidence>
<dbReference type="InterPro" id="IPR009057">
    <property type="entry name" value="Homeodomain-like_sf"/>
</dbReference>
<sequence>MNKGERTRQHILDAGFKHSSKYGLADITIGTLSKLCNLSRTGVISHFQDKESMQMAILEYIEQQFMQQVLIPTRQDNPVVRIEALMLAWTDWAGRVMGESGMGCPLIKAAVEYQNRPDSPVRQFALAQQSRLLGYLQRQVAKAVEQQKLPTDINQVGLAYELYSLYLGHLLLRDSLGKEQAALLYRQSLKKLLRI</sequence>
<reference evidence="6 7" key="1">
    <citation type="submission" date="2021-03" db="EMBL/GenBank/DDBJ databases">
        <title>novel species isolated from a fishpond in China.</title>
        <authorList>
            <person name="Lu H."/>
            <person name="Cai Z."/>
        </authorList>
    </citation>
    <scope>NUCLEOTIDE SEQUENCE [LARGE SCALE GENOMIC DNA]</scope>
    <source>
        <strain evidence="6 7">Y57</strain>
    </source>
</reference>
<protein>
    <submittedName>
        <fullName evidence="6">TetR/AcrR family transcriptional regulator</fullName>
    </submittedName>
</protein>
<dbReference type="InterPro" id="IPR001647">
    <property type="entry name" value="HTH_TetR"/>
</dbReference>
<evidence type="ECO:0000256" key="2">
    <source>
        <dbReference type="ARBA" id="ARBA00023125"/>
    </source>
</evidence>